<sequence>MDGFLDMLTRAQCCRVDDQRGLLTKEQLEVPLFLQLSPDQTKEDVKPESSAAASSQGEVKEAEKGATLAPSSAGAAAKAPDSAQAKPADLRETLV</sequence>
<gene>
    <name evidence="2" type="ORF">GSTENG00026599001</name>
</gene>
<dbReference type="PROSITE" id="PS50877">
    <property type="entry name" value="GOLOCO"/>
    <property type="match status" value="1"/>
</dbReference>
<reference evidence="2" key="2">
    <citation type="submission" date="2004-02" db="EMBL/GenBank/DDBJ databases">
        <authorList>
            <consortium name="Genoscope"/>
            <consortium name="Whitehead Institute Centre for Genome Research"/>
        </authorList>
    </citation>
    <scope>NUCLEOTIDE SEQUENCE</scope>
</reference>
<feature type="compositionally biased region" description="Low complexity" evidence="1">
    <location>
        <begin position="69"/>
        <end position="87"/>
    </location>
</feature>
<dbReference type="SMART" id="SM00390">
    <property type="entry name" value="GoLoco"/>
    <property type="match status" value="1"/>
</dbReference>
<dbReference type="EMBL" id="CAAE01014944">
    <property type="protein sequence ID" value="CAG06293.1"/>
    <property type="molecule type" value="Genomic_DNA"/>
</dbReference>
<dbReference type="GO" id="GO:0007051">
    <property type="term" value="P:spindle organization"/>
    <property type="evidence" value="ECO:0007669"/>
    <property type="project" value="TreeGrafter"/>
</dbReference>
<comment type="caution">
    <text evidence="2">The sequence shown here is derived from an EMBL/GenBank/DDBJ whole genome shotgun (WGS) entry which is preliminary data.</text>
</comment>
<evidence type="ECO:0000256" key="1">
    <source>
        <dbReference type="SAM" id="MobiDB-lite"/>
    </source>
</evidence>
<dbReference type="GO" id="GO:0005634">
    <property type="term" value="C:nucleus"/>
    <property type="evidence" value="ECO:0007669"/>
    <property type="project" value="TreeGrafter"/>
</dbReference>
<dbReference type="Pfam" id="PF02188">
    <property type="entry name" value="GoLoco"/>
    <property type="match status" value="1"/>
</dbReference>
<organism evidence="2">
    <name type="scientific">Tetraodon nigroviridis</name>
    <name type="common">Spotted green pufferfish</name>
    <name type="synonym">Chelonodon nigroviridis</name>
    <dbReference type="NCBI Taxonomy" id="99883"/>
    <lineage>
        <taxon>Eukaryota</taxon>
        <taxon>Metazoa</taxon>
        <taxon>Chordata</taxon>
        <taxon>Craniata</taxon>
        <taxon>Vertebrata</taxon>
        <taxon>Euteleostomi</taxon>
        <taxon>Actinopterygii</taxon>
        <taxon>Neopterygii</taxon>
        <taxon>Teleostei</taxon>
        <taxon>Neoteleostei</taxon>
        <taxon>Acanthomorphata</taxon>
        <taxon>Eupercaria</taxon>
        <taxon>Tetraodontiformes</taxon>
        <taxon>Tetradontoidea</taxon>
        <taxon>Tetraodontidae</taxon>
        <taxon>Tetraodon</taxon>
    </lineage>
</organism>
<dbReference type="AlphaFoldDB" id="Q4RZ89"/>
<feature type="region of interest" description="Disordered" evidence="1">
    <location>
        <begin position="35"/>
        <end position="95"/>
    </location>
</feature>
<dbReference type="GO" id="GO:0008277">
    <property type="term" value="P:regulation of G protein-coupled receptor signaling pathway"/>
    <property type="evidence" value="ECO:0007669"/>
    <property type="project" value="TreeGrafter"/>
</dbReference>
<dbReference type="GO" id="GO:0051301">
    <property type="term" value="P:cell division"/>
    <property type="evidence" value="ECO:0007669"/>
    <property type="project" value="TreeGrafter"/>
</dbReference>
<dbReference type="InterPro" id="IPR046995">
    <property type="entry name" value="RGS10/12/14-like"/>
</dbReference>
<dbReference type="OrthoDB" id="196547at2759"/>
<protein>
    <submittedName>
        <fullName evidence="2">(spotted green pufferfish) hypothetical protein</fullName>
    </submittedName>
</protein>
<accession>Q4RZ89</accession>
<proteinExistence type="predicted"/>
<dbReference type="GO" id="GO:0005096">
    <property type="term" value="F:GTPase activator activity"/>
    <property type="evidence" value="ECO:0007669"/>
    <property type="project" value="InterPro"/>
</dbReference>
<dbReference type="GO" id="GO:0005737">
    <property type="term" value="C:cytoplasm"/>
    <property type="evidence" value="ECO:0007669"/>
    <property type="project" value="TreeGrafter"/>
</dbReference>
<evidence type="ECO:0000313" key="2">
    <source>
        <dbReference type="EMBL" id="CAG06293.1"/>
    </source>
</evidence>
<dbReference type="KEGG" id="tng:GSTEN00026599G001"/>
<dbReference type="InterPro" id="IPR003109">
    <property type="entry name" value="GoLoco_motif"/>
</dbReference>
<dbReference type="PANTHER" id="PTHR45945:SF2">
    <property type="entry name" value="REGULATOR OF G-PROTEIN SIGNALING 14"/>
    <property type="match status" value="1"/>
</dbReference>
<name>Q4RZ89_TETNG</name>
<dbReference type="GO" id="GO:0005886">
    <property type="term" value="C:plasma membrane"/>
    <property type="evidence" value="ECO:0007669"/>
    <property type="project" value="TreeGrafter"/>
</dbReference>
<dbReference type="PANTHER" id="PTHR45945">
    <property type="entry name" value="REGULATOR OF G-PROTEIN SIGNALING LOCO"/>
    <property type="match status" value="1"/>
</dbReference>
<reference evidence="2" key="1">
    <citation type="journal article" date="2004" name="Nature">
        <title>Genome duplication in the teleost fish Tetraodon nigroviridis reveals the early vertebrate proto-karyotype.</title>
        <authorList>
            <person name="Jaillon O."/>
            <person name="Aury J.-M."/>
            <person name="Brunet F."/>
            <person name="Petit J.-L."/>
            <person name="Stange-Thomann N."/>
            <person name="Mauceli E."/>
            <person name="Bouneau L."/>
            <person name="Fischer C."/>
            <person name="Ozouf-Costaz C."/>
            <person name="Bernot A."/>
            <person name="Nicaud S."/>
            <person name="Jaffe D."/>
            <person name="Fisher S."/>
            <person name="Lutfalla G."/>
            <person name="Dossat C."/>
            <person name="Segurens B."/>
            <person name="Dasilva C."/>
            <person name="Salanoubat M."/>
            <person name="Levy M."/>
            <person name="Boudet N."/>
            <person name="Castellano S."/>
            <person name="Anthouard V."/>
            <person name="Jubin C."/>
            <person name="Castelli V."/>
            <person name="Katinka M."/>
            <person name="Vacherie B."/>
            <person name="Biemont C."/>
            <person name="Skalli Z."/>
            <person name="Cattolico L."/>
            <person name="Poulain J."/>
            <person name="De Berardinis V."/>
            <person name="Cruaud C."/>
            <person name="Duprat S."/>
            <person name="Brottier P."/>
            <person name="Coutanceau J.-P."/>
            <person name="Gouzy J."/>
            <person name="Parra G."/>
            <person name="Lardier G."/>
            <person name="Chapple C."/>
            <person name="McKernan K.J."/>
            <person name="McEwan P."/>
            <person name="Bosak S."/>
            <person name="Kellis M."/>
            <person name="Volff J.-N."/>
            <person name="Guigo R."/>
            <person name="Zody M.C."/>
            <person name="Mesirov J."/>
            <person name="Lindblad-Toh K."/>
            <person name="Birren B."/>
            <person name="Nusbaum C."/>
            <person name="Kahn D."/>
            <person name="Robinson-Rechavi M."/>
            <person name="Laudet V."/>
            <person name="Schachter V."/>
            <person name="Quetier F."/>
            <person name="Saurin W."/>
            <person name="Scarpelli C."/>
            <person name="Wincker P."/>
            <person name="Lander E.S."/>
            <person name="Weissenbach J."/>
            <person name="Roest Crollius H."/>
        </authorList>
    </citation>
    <scope>NUCLEOTIDE SEQUENCE [LARGE SCALE GENOMIC DNA]</scope>
</reference>